<dbReference type="SMART" id="SM00320">
    <property type="entry name" value="WD40"/>
    <property type="match status" value="5"/>
</dbReference>
<dbReference type="Pfam" id="PF00400">
    <property type="entry name" value="WD40"/>
    <property type="match status" value="2"/>
</dbReference>
<evidence type="ECO:0000313" key="8">
    <source>
        <dbReference type="EMBL" id="KAK4129788.1"/>
    </source>
</evidence>
<organism evidence="8 9">
    <name type="scientific">Parathielavia appendiculata</name>
    <dbReference type="NCBI Taxonomy" id="2587402"/>
    <lineage>
        <taxon>Eukaryota</taxon>
        <taxon>Fungi</taxon>
        <taxon>Dikarya</taxon>
        <taxon>Ascomycota</taxon>
        <taxon>Pezizomycotina</taxon>
        <taxon>Sordariomycetes</taxon>
        <taxon>Sordariomycetidae</taxon>
        <taxon>Sordariales</taxon>
        <taxon>Chaetomiaceae</taxon>
        <taxon>Parathielavia</taxon>
    </lineage>
</organism>
<evidence type="ECO:0000256" key="7">
    <source>
        <dbReference type="SAM" id="MobiDB-lite"/>
    </source>
</evidence>
<dbReference type="InterPro" id="IPR001680">
    <property type="entry name" value="WD40_rpt"/>
</dbReference>
<protein>
    <submittedName>
        <fullName evidence="8">Uncharacterized protein</fullName>
    </submittedName>
</protein>
<gene>
    <name evidence="8" type="ORF">N657DRAFT_640459</name>
</gene>
<accession>A0AAN6Z9P1</accession>
<reference evidence="8" key="1">
    <citation type="journal article" date="2023" name="Mol. Phylogenet. Evol.">
        <title>Genome-scale phylogeny and comparative genomics of the fungal order Sordariales.</title>
        <authorList>
            <person name="Hensen N."/>
            <person name="Bonometti L."/>
            <person name="Westerberg I."/>
            <person name="Brannstrom I.O."/>
            <person name="Guillou S."/>
            <person name="Cros-Aarteil S."/>
            <person name="Calhoun S."/>
            <person name="Haridas S."/>
            <person name="Kuo A."/>
            <person name="Mondo S."/>
            <person name="Pangilinan J."/>
            <person name="Riley R."/>
            <person name="LaButti K."/>
            <person name="Andreopoulos B."/>
            <person name="Lipzen A."/>
            <person name="Chen C."/>
            <person name="Yan M."/>
            <person name="Daum C."/>
            <person name="Ng V."/>
            <person name="Clum A."/>
            <person name="Steindorff A."/>
            <person name="Ohm R.A."/>
            <person name="Martin F."/>
            <person name="Silar P."/>
            <person name="Natvig D.O."/>
            <person name="Lalanne C."/>
            <person name="Gautier V."/>
            <person name="Ament-Velasquez S.L."/>
            <person name="Kruys A."/>
            <person name="Hutchinson M.I."/>
            <person name="Powell A.J."/>
            <person name="Barry K."/>
            <person name="Miller A.N."/>
            <person name="Grigoriev I.V."/>
            <person name="Debuchy R."/>
            <person name="Gladieux P."/>
            <person name="Hiltunen Thoren M."/>
            <person name="Johannesson H."/>
        </authorList>
    </citation>
    <scope>NUCLEOTIDE SEQUENCE</scope>
    <source>
        <strain evidence="8">CBS 731.68</strain>
    </source>
</reference>
<keyword evidence="1 6" id="KW-0853">WD repeat</keyword>
<dbReference type="GO" id="GO:1904263">
    <property type="term" value="P:positive regulation of TORC1 signaling"/>
    <property type="evidence" value="ECO:0007669"/>
    <property type="project" value="TreeGrafter"/>
</dbReference>
<sequence length="1372" mass="148030">MNSIGISHQGSIMRRLLGNRTAPDSAHDTGASASVTSSPLAPHYRPTASQDVIYTASVPITCLDSSPDGRSAVLAGRHVLKTVVFDGLTVKDGIDLRALLIAQPSQRNSIPVSVADQLSIKAVRWGQPQGKQALFTAGTSGKIFQYDLVRAGSTALGSPVDCVQIREDSRQVNALDLNPHRNSWLLSGSQDGIVRCFDVRQPTQTRAGATFRSIQAFKCNADGVRHVQWNPKDGFIFACGTEQGFVSKWDMRKPSAPILRINAHEKTCTAMAWHLDGVHLVSAGLDSKCNIWDLSKQDKRQKPKWTLSIPAPAGTLAWRPGQWSATAQGKRASQLAVSYDESGQRRYGMNMVHIWDLARPTMPYKEIQRFDTSPSAMLWHDQYLLWTAGQDGVFSQCDVSFAPKVIDRQAVSTMAFSPRGDVLMLLDERAPPRRPRPHILHHDAVALPSYSSSPTTPKVSVSRSDSEDDAIGSFIGPNRRGSRRRRPSTRSTATLSTTPPVGPGLEDVMSLEQTIKATGPYRPQQAMAVGHVPAAANVDVYGYLAVNYLEALHRDLPYSPGAGPLPNRIATILEHYARATANVRQFRLAQTWRILAYAVEMLLHRRAQYHLDRRMDRHHFSARRKSEAKAKGKAKALAGLFAAPTPSVLDGEETPRKVSSLASFDRSLHPRSLLSEELESTSNVPTPVARPVSDDPGVTCSAEREQGRKLTPIVEPESFTLPPAVHPPSLVTRKRLDSVPLSVASHDSGLTHASTEGYDFYDTEAMGRAIDVPSPRSTSIRVHDYQATGSPSTRRKPVMRQNSDDSYVHLFSTSDESRRRATGLDTSSDGSLTGQAARAAILAELRSGNEEEFDSRVRGQALNKSSPERNHVPSNRTMLARTETDMTAFTDEHHAITQTTTDSFESGFPSQTDADFAVESPLKQPPSPESPISLGNDQSPFIVETDYLCWSDDLPYPYPIDPSSGFSVVSSTPLQPYALIARALAFEAKSSALNASAIILLLKPLLPDEVIDYNQAAAILRQHHARLMSMKLFAEAALLRKLCMKGWPGGALLSWGENYPAIFSPAHEGVQASLVCTACHKPRDVGRSAASTDSVWHCERCKAVMAPCAVCGERDTAPTIPTSMITAGGGEENTTREPVLTTWWYCPGCGHGGHSSCLAAWHAALEQSPSGGGEYPRHHHPLEDAPGAAESSDGCCPLDGCGHVCLPSKENHGMMLRTEEVSRVVREATRAVAKATVAAAAAAAAVAAEGRGAENATEVGGTGAGHDGFPRHVGEEHHQQQQSDFGGVGGGGVVMVGNFGKHGGGHGAAVRSDGNDIPQSRAVETVRETLAGSGSSARAGTGILSSSPGRGGIGAERERRKSVKFVATDERR</sequence>
<reference evidence="8" key="2">
    <citation type="submission" date="2023-05" db="EMBL/GenBank/DDBJ databases">
        <authorList>
            <consortium name="Lawrence Berkeley National Laboratory"/>
            <person name="Steindorff A."/>
            <person name="Hensen N."/>
            <person name="Bonometti L."/>
            <person name="Westerberg I."/>
            <person name="Brannstrom I.O."/>
            <person name="Guillou S."/>
            <person name="Cros-Aarteil S."/>
            <person name="Calhoun S."/>
            <person name="Haridas S."/>
            <person name="Kuo A."/>
            <person name="Mondo S."/>
            <person name="Pangilinan J."/>
            <person name="Riley R."/>
            <person name="Labutti K."/>
            <person name="Andreopoulos B."/>
            <person name="Lipzen A."/>
            <person name="Chen C."/>
            <person name="Yanf M."/>
            <person name="Daum C."/>
            <person name="Ng V."/>
            <person name="Clum A."/>
            <person name="Ohm R."/>
            <person name="Martin F."/>
            <person name="Silar P."/>
            <person name="Natvig D."/>
            <person name="Lalanne C."/>
            <person name="Gautier V."/>
            <person name="Ament-Velasquez S.L."/>
            <person name="Kruys A."/>
            <person name="Hutchinson M.I."/>
            <person name="Powell A.J."/>
            <person name="Barry K."/>
            <person name="Miller A.N."/>
            <person name="Grigoriev I.V."/>
            <person name="Debuchy R."/>
            <person name="Gladieux P."/>
            <person name="Thoren M.H."/>
            <person name="Johannesson H."/>
        </authorList>
    </citation>
    <scope>NUCLEOTIDE SEQUENCE</scope>
    <source>
        <strain evidence="8">CBS 731.68</strain>
    </source>
</reference>
<feature type="region of interest" description="Disordered" evidence="7">
    <location>
        <begin position="813"/>
        <end position="832"/>
    </location>
</feature>
<feature type="compositionally biased region" description="Basic and acidic residues" evidence="7">
    <location>
        <begin position="1268"/>
        <end position="1279"/>
    </location>
</feature>
<dbReference type="PROSITE" id="PS00678">
    <property type="entry name" value="WD_REPEATS_1"/>
    <property type="match status" value="1"/>
</dbReference>
<feature type="region of interest" description="Disordered" evidence="7">
    <location>
        <begin position="849"/>
        <end position="875"/>
    </location>
</feature>
<feature type="region of interest" description="Disordered" evidence="7">
    <location>
        <begin position="1329"/>
        <end position="1372"/>
    </location>
</feature>
<evidence type="ECO:0000256" key="1">
    <source>
        <dbReference type="ARBA" id="ARBA00022574"/>
    </source>
</evidence>
<evidence type="ECO:0000256" key="5">
    <source>
        <dbReference type="ARBA" id="ARBA00022833"/>
    </source>
</evidence>
<dbReference type="InterPro" id="IPR036322">
    <property type="entry name" value="WD40_repeat_dom_sf"/>
</dbReference>
<name>A0AAN6Z9P1_9PEZI</name>
<dbReference type="GO" id="GO:0008270">
    <property type="term" value="F:zinc ion binding"/>
    <property type="evidence" value="ECO:0007669"/>
    <property type="project" value="UniProtKB-KW"/>
</dbReference>
<dbReference type="PANTHER" id="PTHR46200:SF1">
    <property type="entry name" value="GATOR COMPLEX PROTEIN WDR24"/>
    <property type="match status" value="1"/>
</dbReference>
<feature type="region of interest" description="Disordered" evidence="7">
    <location>
        <begin position="785"/>
        <end position="805"/>
    </location>
</feature>
<dbReference type="GO" id="GO:0005774">
    <property type="term" value="C:vacuolar membrane"/>
    <property type="evidence" value="ECO:0007669"/>
    <property type="project" value="TreeGrafter"/>
</dbReference>
<dbReference type="InterPro" id="IPR037590">
    <property type="entry name" value="WDR24"/>
</dbReference>
<keyword evidence="3" id="KW-0677">Repeat</keyword>
<dbReference type="GeneID" id="87828741"/>
<evidence type="ECO:0000256" key="6">
    <source>
        <dbReference type="PROSITE-ProRule" id="PRU00221"/>
    </source>
</evidence>
<evidence type="ECO:0000313" key="9">
    <source>
        <dbReference type="Proteomes" id="UP001302602"/>
    </source>
</evidence>
<dbReference type="PANTHER" id="PTHR46200">
    <property type="entry name" value="GATOR COMPLEX PROTEIN WDR24"/>
    <property type="match status" value="1"/>
</dbReference>
<feature type="repeat" description="WD" evidence="6">
    <location>
        <begin position="261"/>
        <end position="302"/>
    </location>
</feature>
<dbReference type="PROSITE" id="PS50082">
    <property type="entry name" value="WD_REPEATS_2"/>
    <property type="match status" value="1"/>
</dbReference>
<evidence type="ECO:0000256" key="4">
    <source>
        <dbReference type="ARBA" id="ARBA00022771"/>
    </source>
</evidence>
<dbReference type="Proteomes" id="UP001302602">
    <property type="component" value="Unassembled WGS sequence"/>
</dbReference>
<feature type="compositionally biased region" description="Low complexity" evidence="7">
    <location>
        <begin position="448"/>
        <end position="463"/>
    </location>
</feature>
<keyword evidence="5" id="KW-0862">Zinc</keyword>
<comment type="caution">
    <text evidence="8">The sequence shown here is derived from an EMBL/GenBank/DDBJ whole genome shotgun (WGS) entry which is preliminary data.</text>
</comment>
<dbReference type="InterPro" id="IPR015943">
    <property type="entry name" value="WD40/YVTN_repeat-like_dom_sf"/>
</dbReference>
<feature type="region of interest" description="Disordered" evidence="7">
    <location>
        <begin position="1250"/>
        <end position="1290"/>
    </location>
</feature>
<evidence type="ECO:0000256" key="2">
    <source>
        <dbReference type="ARBA" id="ARBA00022723"/>
    </source>
</evidence>
<keyword evidence="4" id="KW-0863">Zinc-finger</keyword>
<evidence type="ECO:0000256" key="3">
    <source>
        <dbReference type="ARBA" id="ARBA00022737"/>
    </source>
</evidence>
<dbReference type="InterPro" id="IPR019775">
    <property type="entry name" value="WD40_repeat_CS"/>
</dbReference>
<dbReference type="PROSITE" id="PS50294">
    <property type="entry name" value="WD_REPEATS_REGION"/>
    <property type="match status" value="1"/>
</dbReference>
<dbReference type="Gene3D" id="2.130.10.10">
    <property type="entry name" value="YVTN repeat-like/Quinoprotein amine dehydrogenase"/>
    <property type="match status" value="2"/>
</dbReference>
<feature type="compositionally biased region" description="Low complexity" evidence="7">
    <location>
        <begin position="1331"/>
        <end position="1340"/>
    </location>
</feature>
<dbReference type="GO" id="GO:0016239">
    <property type="term" value="P:positive regulation of macroautophagy"/>
    <property type="evidence" value="ECO:0007669"/>
    <property type="project" value="TreeGrafter"/>
</dbReference>
<dbReference type="SUPFAM" id="SSF50978">
    <property type="entry name" value="WD40 repeat-like"/>
    <property type="match status" value="1"/>
</dbReference>
<feature type="region of interest" description="Disordered" evidence="7">
    <location>
        <begin position="20"/>
        <end position="41"/>
    </location>
</feature>
<keyword evidence="2" id="KW-0479">Metal-binding</keyword>
<proteinExistence type="predicted"/>
<dbReference type="GO" id="GO:0005829">
    <property type="term" value="C:cytosol"/>
    <property type="evidence" value="ECO:0007669"/>
    <property type="project" value="TreeGrafter"/>
</dbReference>
<feature type="region of interest" description="Disordered" evidence="7">
    <location>
        <begin position="676"/>
        <end position="706"/>
    </location>
</feature>
<dbReference type="GO" id="GO:0061700">
    <property type="term" value="C:GATOR2 complex"/>
    <property type="evidence" value="ECO:0007669"/>
    <property type="project" value="TreeGrafter"/>
</dbReference>
<feature type="region of interest" description="Disordered" evidence="7">
    <location>
        <begin position="446"/>
        <end position="505"/>
    </location>
</feature>
<dbReference type="RefSeq" id="XP_062653559.1">
    <property type="nucleotide sequence ID" value="XM_062791972.1"/>
</dbReference>
<dbReference type="EMBL" id="MU853223">
    <property type="protein sequence ID" value="KAK4129788.1"/>
    <property type="molecule type" value="Genomic_DNA"/>
</dbReference>
<keyword evidence="9" id="KW-1185">Reference proteome</keyword>
<feature type="compositionally biased region" description="Low complexity" evidence="7">
    <location>
        <begin position="489"/>
        <end position="499"/>
    </location>
</feature>